<dbReference type="EC" id="3.5.4.28" evidence="5"/>
<dbReference type="STRING" id="698738.OLEAN_C13880"/>
<feature type="binding site" evidence="5">
    <location>
        <position position="331"/>
    </location>
    <ligand>
        <name>substrate</name>
    </ligand>
</feature>
<feature type="binding site" evidence="5">
    <location>
        <position position="246"/>
    </location>
    <ligand>
        <name>substrate</name>
    </ligand>
</feature>
<dbReference type="KEGG" id="oai:OLEAN_C13880"/>
<feature type="binding site" evidence="5">
    <location>
        <position position="216"/>
    </location>
    <ligand>
        <name>substrate</name>
    </ligand>
</feature>
<dbReference type="HAMAP" id="MF_01281">
    <property type="entry name" value="MTA_SAH_deamin"/>
    <property type="match status" value="1"/>
</dbReference>
<dbReference type="FunFam" id="3.20.20.140:FF:000014">
    <property type="entry name" value="5-methylthioadenosine/S-adenosylhomocysteine deaminase"/>
    <property type="match status" value="1"/>
</dbReference>
<comment type="caution">
    <text evidence="5">Lacks conserved residue(s) required for the propagation of feature annotation.</text>
</comment>
<gene>
    <name evidence="5" type="primary">mtaD</name>
    <name evidence="7" type="ORF">OLEAN_C13880</name>
</gene>
<evidence type="ECO:0000313" key="8">
    <source>
        <dbReference type="Proteomes" id="UP000032749"/>
    </source>
</evidence>
<feature type="binding site" evidence="5">
    <location>
        <position position="331"/>
    </location>
    <ligand>
        <name>Zn(2+)</name>
        <dbReference type="ChEBI" id="CHEBI:29105"/>
    </ligand>
</feature>
<dbReference type="HOGENOM" id="CLU_012358_2_0_6"/>
<dbReference type="PANTHER" id="PTHR43794:SF11">
    <property type="entry name" value="AMIDOHYDROLASE-RELATED DOMAIN-CONTAINING PROTEIN"/>
    <property type="match status" value="1"/>
</dbReference>
<reference evidence="7 8" key="1">
    <citation type="journal article" date="2013" name="Nat. Commun.">
        <title>Genome sequence and functional genomic analysis of the oil-degrading bacterium Oleispira antarctica.</title>
        <authorList>
            <person name="Kube M."/>
            <person name="Chernikova T.N."/>
            <person name="Al-Ramahi Y."/>
            <person name="Beloqui A."/>
            <person name="Lopez-Cortez N."/>
            <person name="Guazzaroni M.E."/>
            <person name="Heipieper H.J."/>
            <person name="Klages S."/>
            <person name="Kotsyurbenko O.R."/>
            <person name="Langer I."/>
            <person name="Nechitaylo T.Y."/>
            <person name="Lunsdorf H."/>
            <person name="Fernandez M."/>
            <person name="Juarez S."/>
            <person name="Ciordia S."/>
            <person name="Singer A."/>
            <person name="Kagan O."/>
            <person name="Egorova O."/>
            <person name="Petit P.A."/>
            <person name="Stogios P."/>
            <person name="Kim Y."/>
            <person name="Tchigvintsev A."/>
            <person name="Flick R."/>
            <person name="Denaro R."/>
            <person name="Genovese M."/>
            <person name="Albar J.P."/>
            <person name="Reva O.N."/>
            <person name="Martinez-Gomariz M."/>
            <person name="Tran H."/>
            <person name="Ferrer M."/>
            <person name="Savchenko A."/>
            <person name="Yakunin A.F."/>
            <person name="Yakimov M.M."/>
            <person name="Golyshina O.V."/>
            <person name="Reinhardt R."/>
            <person name="Golyshin P.N."/>
        </authorList>
    </citation>
    <scope>NUCLEOTIDE SEQUENCE [LARGE SCALE GENOMIC DNA]</scope>
</reference>
<proteinExistence type="inferred from homology"/>
<dbReference type="EC" id="3.5.4.31" evidence="5"/>
<feature type="binding site" evidence="5">
    <location>
        <position position="118"/>
    </location>
    <ligand>
        <name>substrate</name>
    </ligand>
</feature>
<dbReference type="OrthoDB" id="9787621at2"/>
<sequence>MSKDSESNLAQRQSQPKAHADLRINSHWIIPIENTTDHNLVSNILIDHCLLIKDGIILAIEPQSSCQIPATETLDLGQQVLMPGWVNAHGHAAMSLFRGLADDLPLMTWLQEHVWPAEAQHVDEHFVKQGTELAIAEMIQSGTTTFADMYFYPQQSGEAALAAGIRAVCFAPVLDFPTNYAQNADEYIRKAIECNDRFNNHPMNEQGLVQIGFGPHAPYTVSDEPLKEITMLSDQLDMPVQIHLHETDFEVSESLETFNKRPTQRLADIGFLNERVSCVHMTQVDDGDIKILQKTGASIIHCPESNLKLASGFCPIAKLSAANIPLAIGTDGAASNNDLDMFSETKTAALLAKGVSQDASAIPAIEALTMATLGGARALGIDDITGSLKPGKAADIQAIDLNTLSSQPVFDPVSHMVYCTKSTQVSHVWVNGRCLLKNGELTTLNEETLINHAKAWASAIRTPIK</sequence>
<dbReference type="InterPro" id="IPR023512">
    <property type="entry name" value="Deaminase_MtaD/DadD"/>
</dbReference>
<dbReference type="GO" id="GO:0046872">
    <property type="term" value="F:metal ion binding"/>
    <property type="evidence" value="ECO:0007669"/>
    <property type="project" value="UniProtKB-KW"/>
</dbReference>
<comment type="cofactor">
    <cofactor evidence="5">
        <name>Zn(2+)</name>
        <dbReference type="ChEBI" id="CHEBI:29105"/>
    </cofactor>
    <text evidence="5">Binds 1 zinc ion per subunit.</text>
</comment>
<feature type="binding site" evidence="5">
    <location>
        <position position="243"/>
    </location>
    <ligand>
        <name>Zn(2+)</name>
        <dbReference type="ChEBI" id="CHEBI:29105"/>
    </ligand>
</feature>
<evidence type="ECO:0000259" key="6">
    <source>
        <dbReference type="Pfam" id="PF01979"/>
    </source>
</evidence>
<protein>
    <recommendedName>
        <fullName evidence="5">5-methylthioadenosine/S-adenosylhomocysteine deaminase</fullName>
        <shortName evidence="5">MTA/SAH deaminase</shortName>
        <ecNumber evidence="5">3.5.4.28</ecNumber>
        <ecNumber evidence="5">3.5.4.31</ecNumber>
    </recommendedName>
</protein>
<comment type="catalytic activity">
    <reaction evidence="5">
        <text>S-methyl-5'-thioadenosine + H2O + H(+) = S-methyl-5'-thioinosine + NH4(+)</text>
        <dbReference type="Rhea" id="RHEA:25025"/>
        <dbReference type="ChEBI" id="CHEBI:15377"/>
        <dbReference type="ChEBI" id="CHEBI:15378"/>
        <dbReference type="ChEBI" id="CHEBI:17509"/>
        <dbReference type="ChEBI" id="CHEBI:28938"/>
        <dbReference type="ChEBI" id="CHEBI:48595"/>
        <dbReference type="EC" id="3.5.4.31"/>
    </reaction>
</comment>
<comment type="similarity">
    <text evidence="1">Belongs to the metallo-dependent hydrolases superfamily. ATZ/TRZ family.</text>
</comment>
<keyword evidence="4 5" id="KW-0862">Zinc</keyword>
<feature type="binding site" evidence="5">
    <location>
        <position position="89"/>
    </location>
    <ligand>
        <name>Zn(2+)</name>
        <dbReference type="ChEBI" id="CHEBI:29105"/>
    </ligand>
</feature>
<evidence type="ECO:0000256" key="3">
    <source>
        <dbReference type="ARBA" id="ARBA00022801"/>
    </source>
</evidence>
<comment type="catalytic activity">
    <reaction evidence="5">
        <text>S-adenosyl-L-homocysteine + H2O + H(+) = S-inosyl-L-homocysteine + NH4(+)</text>
        <dbReference type="Rhea" id="RHEA:20716"/>
        <dbReference type="ChEBI" id="CHEBI:15377"/>
        <dbReference type="ChEBI" id="CHEBI:15378"/>
        <dbReference type="ChEBI" id="CHEBI:28938"/>
        <dbReference type="ChEBI" id="CHEBI:57856"/>
        <dbReference type="ChEBI" id="CHEBI:57985"/>
        <dbReference type="EC" id="3.5.4.28"/>
    </reaction>
</comment>
<evidence type="ECO:0000256" key="4">
    <source>
        <dbReference type="ARBA" id="ARBA00022833"/>
    </source>
</evidence>
<evidence type="ECO:0000313" key="7">
    <source>
        <dbReference type="EMBL" id="CCK75564.1"/>
    </source>
</evidence>
<dbReference type="SUPFAM" id="SSF51338">
    <property type="entry name" value="Composite domain of metallo-dependent hydrolases"/>
    <property type="match status" value="1"/>
</dbReference>
<name>R4YT86_OLEAN</name>
<dbReference type="EMBL" id="FO203512">
    <property type="protein sequence ID" value="CCK75564.1"/>
    <property type="molecule type" value="Genomic_DNA"/>
</dbReference>
<feature type="domain" description="Amidohydrolase-related" evidence="6">
    <location>
        <begin position="80"/>
        <end position="433"/>
    </location>
</feature>
<dbReference type="PANTHER" id="PTHR43794">
    <property type="entry name" value="AMINOHYDROLASE SSNA-RELATED"/>
    <property type="match status" value="1"/>
</dbReference>
<accession>R4YT86</accession>
<organism evidence="7 8">
    <name type="scientific">Oleispira antarctica RB-8</name>
    <dbReference type="NCBI Taxonomy" id="698738"/>
    <lineage>
        <taxon>Bacteria</taxon>
        <taxon>Pseudomonadati</taxon>
        <taxon>Pseudomonadota</taxon>
        <taxon>Gammaproteobacteria</taxon>
        <taxon>Oceanospirillales</taxon>
        <taxon>Oceanospirillaceae</taxon>
        <taxon>Oleispira</taxon>
    </lineage>
</organism>
<keyword evidence="8" id="KW-1185">Reference proteome</keyword>
<dbReference type="NCBIfam" id="NF006549">
    <property type="entry name" value="PRK09045.1"/>
    <property type="match status" value="1"/>
</dbReference>
<dbReference type="Gene3D" id="2.30.40.10">
    <property type="entry name" value="Urease, subunit C, domain 1"/>
    <property type="match status" value="1"/>
</dbReference>
<dbReference type="InterPro" id="IPR006680">
    <property type="entry name" value="Amidohydro-rel"/>
</dbReference>
<dbReference type="GO" id="GO:0090614">
    <property type="term" value="F:5'-methylthioadenosine deaminase activity"/>
    <property type="evidence" value="ECO:0007669"/>
    <property type="project" value="UniProtKB-UniRule"/>
</dbReference>
<keyword evidence="2 5" id="KW-0479">Metal-binding</keyword>
<dbReference type="Pfam" id="PF01979">
    <property type="entry name" value="Amidohydro_1"/>
    <property type="match status" value="1"/>
</dbReference>
<dbReference type="Proteomes" id="UP000032749">
    <property type="component" value="Chromosome"/>
</dbReference>
<dbReference type="GO" id="GO:0050270">
    <property type="term" value="F:S-adenosylhomocysteine deaminase activity"/>
    <property type="evidence" value="ECO:0007669"/>
    <property type="project" value="UniProtKB-UniRule"/>
</dbReference>
<dbReference type="SUPFAM" id="SSF51556">
    <property type="entry name" value="Metallo-dependent hydrolases"/>
    <property type="match status" value="1"/>
</dbReference>
<dbReference type="InterPro" id="IPR011059">
    <property type="entry name" value="Metal-dep_hydrolase_composite"/>
</dbReference>
<evidence type="ECO:0000256" key="1">
    <source>
        <dbReference type="ARBA" id="ARBA00006745"/>
    </source>
</evidence>
<evidence type="ECO:0000256" key="5">
    <source>
        <dbReference type="HAMAP-Rule" id="MF_01281"/>
    </source>
</evidence>
<evidence type="ECO:0000256" key="2">
    <source>
        <dbReference type="ARBA" id="ARBA00022723"/>
    </source>
</evidence>
<comment type="function">
    <text evidence="5">Catalyzes the deamination of 5-methylthioadenosine and S-adenosyl-L-homocysteine into 5-methylthioinosine and S-inosyl-L-homocysteine, respectively. Is also able to deaminate adenosine.</text>
</comment>
<dbReference type="InterPro" id="IPR032466">
    <property type="entry name" value="Metal_Hydrolase"/>
</dbReference>
<keyword evidence="3 5" id="KW-0378">Hydrolase</keyword>
<dbReference type="AlphaFoldDB" id="R4YT86"/>
<dbReference type="InterPro" id="IPR050287">
    <property type="entry name" value="MTA/SAH_deaminase"/>
</dbReference>
<comment type="similarity">
    <text evidence="5">Belongs to the metallo-dependent hydrolases superfamily. MTA/SAH deaminase family.</text>
</comment>
<feature type="binding site" evidence="5">
    <location>
        <position position="91"/>
    </location>
    <ligand>
        <name>Zn(2+)</name>
        <dbReference type="ChEBI" id="CHEBI:29105"/>
    </ligand>
</feature>
<dbReference type="Gene3D" id="3.20.20.140">
    <property type="entry name" value="Metal-dependent hydrolases"/>
    <property type="match status" value="1"/>
</dbReference>
<dbReference type="CDD" id="cd01298">
    <property type="entry name" value="ATZ_TRZ_like"/>
    <property type="match status" value="1"/>
</dbReference>